<reference evidence="2" key="2">
    <citation type="journal article" date="2023" name="BMC Genomics">
        <title>Pest status, molecular evolution, and epigenetic factors derived from the genome assembly of Frankliniella fusca, a thysanopteran phytovirus vector.</title>
        <authorList>
            <person name="Catto M.A."/>
            <person name="Labadie P.E."/>
            <person name="Jacobson A.L."/>
            <person name="Kennedy G.G."/>
            <person name="Srinivasan R."/>
            <person name="Hunt B.G."/>
        </authorList>
    </citation>
    <scope>NUCLEOTIDE SEQUENCE</scope>
    <source>
        <strain evidence="2">PL_HMW_Pooled</strain>
    </source>
</reference>
<name>A0AAE1LTS9_9NEOP</name>
<feature type="domain" description="Transposable element P transposase-like GTP-binding insertion" evidence="1">
    <location>
        <begin position="80"/>
        <end position="174"/>
    </location>
</feature>
<protein>
    <submittedName>
        <fullName evidence="2">Transposable element P transposase</fullName>
    </submittedName>
</protein>
<dbReference type="EMBL" id="JAHWGI010001426">
    <property type="protein sequence ID" value="KAK3931460.1"/>
    <property type="molecule type" value="Genomic_DNA"/>
</dbReference>
<dbReference type="Pfam" id="PF21788">
    <property type="entry name" value="TNP-like_GBD"/>
    <property type="match status" value="1"/>
</dbReference>
<accession>A0AAE1LTS9</accession>
<reference evidence="2" key="1">
    <citation type="submission" date="2021-07" db="EMBL/GenBank/DDBJ databases">
        <authorList>
            <person name="Catto M.A."/>
            <person name="Jacobson A."/>
            <person name="Kennedy G."/>
            <person name="Labadie P."/>
            <person name="Hunt B.G."/>
            <person name="Srinivasan R."/>
        </authorList>
    </citation>
    <scope>NUCLEOTIDE SEQUENCE</scope>
    <source>
        <strain evidence="2">PL_HMW_Pooled</strain>
        <tissue evidence="2">Head</tissue>
    </source>
</reference>
<organism evidence="2 3">
    <name type="scientific">Frankliniella fusca</name>
    <dbReference type="NCBI Taxonomy" id="407009"/>
    <lineage>
        <taxon>Eukaryota</taxon>
        <taxon>Metazoa</taxon>
        <taxon>Ecdysozoa</taxon>
        <taxon>Arthropoda</taxon>
        <taxon>Hexapoda</taxon>
        <taxon>Insecta</taxon>
        <taxon>Pterygota</taxon>
        <taxon>Neoptera</taxon>
        <taxon>Paraneoptera</taxon>
        <taxon>Thysanoptera</taxon>
        <taxon>Terebrantia</taxon>
        <taxon>Thripoidea</taxon>
        <taxon>Thripidae</taxon>
        <taxon>Frankliniella</taxon>
    </lineage>
</organism>
<evidence type="ECO:0000313" key="2">
    <source>
        <dbReference type="EMBL" id="KAK3931460.1"/>
    </source>
</evidence>
<proteinExistence type="predicted"/>
<dbReference type="Proteomes" id="UP001219518">
    <property type="component" value="Unassembled WGS sequence"/>
</dbReference>
<dbReference type="AlphaFoldDB" id="A0AAE1LTS9"/>
<keyword evidence="3" id="KW-1185">Reference proteome</keyword>
<evidence type="ECO:0000259" key="1">
    <source>
        <dbReference type="Pfam" id="PF21788"/>
    </source>
</evidence>
<dbReference type="InterPro" id="IPR048366">
    <property type="entry name" value="TNP-like_GBD"/>
</dbReference>
<gene>
    <name evidence="2" type="ORF">KUF71_006478</name>
</gene>
<comment type="caution">
    <text evidence="2">The sequence shown here is derived from an EMBL/GenBank/DDBJ whole genome shotgun (WGS) entry which is preliminary data.</text>
</comment>
<evidence type="ECO:0000313" key="3">
    <source>
        <dbReference type="Proteomes" id="UP001219518"/>
    </source>
</evidence>
<sequence length="513" mass="58693">MGANVVAIVCDMGNRGLLSALGFCTRKDSLKWCIPNPVNPDVKVWCVPDPVHVFKSMKECLCANRYIQLHQQVVAEYGLPSDMVDIEHIEWLEKFQRDDSLQLVPGLTLKDLSSSHFSKMKVKSSLKVVNPRTSAALKYLVVKGLVPEAFETTAWFLKVMNRWFQLMSSRNPQCALGLRKEEVHTQALEHLRLVISVFKFMEIPGGWKPVQSHVIFATEAILEIENHLINQKKYEFLKTGTFTTDVVENINSCIRIRNPNPTPLECKTRLKHIAISQFQMKINSSSYNYDGAEDYVDLLVQSNSSSHSDPQHDFDFSSLKWIGCVPDNRKSHEDDVCYRICGYVVISLNRRRILLCKDCIQKLRHSKETPHPHSLFLMLTDFIPGAQFPVIDEVFQLLRLIEHNLIVWLPKIRHLERLDLLIESIVLPATAPFHLPTCHSVKDKLVKAFTVMRFRQLALSDLSSTEKNSSSSLASKTAGGHYLAHNYRRPTSQITPRRKQPAASLKRTILYFF</sequence>